<sequence>MFEAQSQMTQPTAKVLIVDDDEFSRKLLNILISAEQYATFECSSAEAALALMPAMQPDLILVDLMMPGMDGFELTARIRQITALQQTPVVIMSALDDMAVHQRIEVCGADAFVHKPINRWELLDTVNRFLRPVPLSDQVGG</sequence>
<dbReference type="GO" id="GO:0000160">
    <property type="term" value="P:phosphorelay signal transduction system"/>
    <property type="evidence" value="ECO:0007669"/>
    <property type="project" value="InterPro"/>
</dbReference>
<dbReference type="AlphaFoldDB" id="A0A0N1JTV4"/>
<dbReference type="Proteomes" id="UP000037939">
    <property type="component" value="Unassembled WGS sequence"/>
</dbReference>
<evidence type="ECO:0000313" key="4">
    <source>
        <dbReference type="EMBL" id="KPC55186.1"/>
    </source>
</evidence>
<keyword evidence="5" id="KW-1185">Reference proteome</keyword>
<feature type="modified residue" description="4-aspartylphosphate" evidence="2">
    <location>
        <position position="63"/>
    </location>
</feature>
<reference evidence="4 5" key="1">
    <citation type="submission" date="2015-07" db="EMBL/GenBank/DDBJ databases">
        <title>Draft genome sequence of the Amantichitinum ursilacus IGB-41, a new chitin-degrading bacterium.</title>
        <authorList>
            <person name="Kirstahler P."/>
            <person name="Guenther M."/>
            <person name="Grumaz C."/>
            <person name="Rupp S."/>
            <person name="Zibek S."/>
            <person name="Sohn K."/>
        </authorList>
    </citation>
    <scope>NUCLEOTIDE SEQUENCE [LARGE SCALE GENOMIC DNA]</scope>
    <source>
        <strain evidence="4 5">IGB-41</strain>
    </source>
</reference>
<dbReference type="InterPro" id="IPR011006">
    <property type="entry name" value="CheY-like_superfamily"/>
</dbReference>
<dbReference type="PROSITE" id="PS50110">
    <property type="entry name" value="RESPONSE_REGULATORY"/>
    <property type="match status" value="1"/>
</dbReference>
<dbReference type="EMBL" id="LAQT01000001">
    <property type="protein sequence ID" value="KPC55186.1"/>
    <property type="molecule type" value="Genomic_DNA"/>
</dbReference>
<comment type="caution">
    <text evidence="4">The sequence shown here is derived from an EMBL/GenBank/DDBJ whole genome shotgun (WGS) entry which is preliminary data.</text>
</comment>
<evidence type="ECO:0000313" key="5">
    <source>
        <dbReference type="Proteomes" id="UP000037939"/>
    </source>
</evidence>
<keyword evidence="1 2" id="KW-0597">Phosphoprotein</keyword>
<dbReference type="Pfam" id="PF00072">
    <property type="entry name" value="Response_reg"/>
    <property type="match status" value="1"/>
</dbReference>
<organism evidence="4 5">
    <name type="scientific">Amantichitinum ursilacus</name>
    <dbReference type="NCBI Taxonomy" id="857265"/>
    <lineage>
        <taxon>Bacteria</taxon>
        <taxon>Pseudomonadati</taxon>
        <taxon>Pseudomonadota</taxon>
        <taxon>Betaproteobacteria</taxon>
        <taxon>Neisseriales</taxon>
        <taxon>Chitinibacteraceae</taxon>
        <taxon>Amantichitinum</taxon>
    </lineage>
</organism>
<dbReference type="InterPro" id="IPR050595">
    <property type="entry name" value="Bact_response_regulator"/>
</dbReference>
<dbReference type="PANTHER" id="PTHR44591">
    <property type="entry name" value="STRESS RESPONSE REGULATOR PROTEIN 1"/>
    <property type="match status" value="1"/>
</dbReference>
<proteinExistence type="predicted"/>
<evidence type="ECO:0000256" key="1">
    <source>
        <dbReference type="ARBA" id="ARBA00022553"/>
    </source>
</evidence>
<name>A0A0N1JTV4_9NEIS</name>
<evidence type="ECO:0000259" key="3">
    <source>
        <dbReference type="PROSITE" id="PS50110"/>
    </source>
</evidence>
<dbReference type="SMART" id="SM00448">
    <property type="entry name" value="REC"/>
    <property type="match status" value="1"/>
</dbReference>
<dbReference type="Gene3D" id="3.40.50.2300">
    <property type="match status" value="1"/>
</dbReference>
<dbReference type="PANTHER" id="PTHR44591:SF3">
    <property type="entry name" value="RESPONSE REGULATORY DOMAIN-CONTAINING PROTEIN"/>
    <property type="match status" value="1"/>
</dbReference>
<accession>A0A0N1JTV4</accession>
<dbReference type="InterPro" id="IPR001789">
    <property type="entry name" value="Sig_transdc_resp-reg_receiver"/>
</dbReference>
<protein>
    <submittedName>
        <fullName evidence="4">Polar-differentiation response regulator DivK</fullName>
    </submittedName>
</protein>
<dbReference type="RefSeq" id="WP_053935912.1">
    <property type="nucleotide sequence ID" value="NZ_LAQT01000001.1"/>
</dbReference>
<gene>
    <name evidence="4" type="primary">divK_1</name>
    <name evidence="4" type="ORF">WG78_00970</name>
</gene>
<dbReference type="STRING" id="857265.WG78_00970"/>
<dbReference type="SUPFAM" id="SSF52172">
    <property type="entry name" value="CheY-like"/>
    <property type="match status" value="1"/>
</dbReference>
<evidence type="ECO:0000256" key="2">
    <source>
        <dbReference type="PROSITE-ProRule" id="PRU00169"/>
    </source>
</evidence>
<feature type="domain" description="Response regulatory" evidence="3">
    <location>
        <begin position="14"/>
        <end position="130"/>
    </location>
</feature>